<name>A0A645INE7_9ZZZZ</name>
<dbReference type="EMBL" id="VSSQ01118433">
    <property type="protein sequence ID" value="MPN52382.1"/>
    <property type="molecule type" value="Genomic_DNA"/>
</dbReference>
<organism evidence="1">
    <name type="scientific">bioreactor metagenome</name>
    <dbReference type="NCBI Taxonomy" id="1076179"/>
    <lineage>
        <taxon>unclassified sequences</taxon>
        <taxon>metagenomes</taxon>
        <taxon>ecological metagenomes</taxon>
    </lineage>
</organism>
<accession>A0A645INE7</accession>
<reference evidence="1" key="1">
    <citation type="submission" date="2019-08" db="EMBL/GenBank/DDBJ databases">
        <authorList>
            <person name="Kucharzyk K."/>
            <person name="Murdoch R.W."/>
            <person name="Higgins S."/>
            <person name="Loffler F."/>
        </authorList>
    </citation>
    <scope>NUCLEOTIDE SEQUENCE</scope>
</reference>
<protein>
    <submittedName>
        <fullName evidence="1">Uncharacterized protein</fullName>
    </submittedName>
</protein>
<comment type="caution">
    <text evidence="1">The sequence shown here is derived from an EMBL/GenBank/DDBJ whole genome shotgun (WGS) entry which is preliminary data.</text>
</comment>
<gene>
    <name evidence="1" type="ORF">SDC9_200043</name>
</gene>
<evidence type="ECO:0000313" key="1">
    <source>
        <dbReference type="EMBL" id="MPN52382.1"/>
    </source>
</evidence>
<dbReference type="AlphaFoldDB" id="A0A645INE7"/>
<proteinExistence type="predicted"/>
<sequence length="40" mass="4543">MLKDHPDLVKGIEGKIREAFKLNLAKSSSVKETEEVEEDE</sequence>